<dbReference type="RefSeq" id="WP_216683867.1">
    <property type="nucleotide sequence ID" value="NZ_JAHLZN010000028.1"/>
</dbReference>
<dbReference type="PROSITE" id="PS51186">
    <property type="entry name" value="GNAT"/>
    <property type="match status" value="1"/>
</dbReference>
<name>A0ABS6GZI1_MAMLE</name>
<gene>
    <name evidence="4" type="ORF">KQ656_11365</name>
</gene>
<evidence type="ECO:0000256" key="1">
    <source>
        <dbReference type="ARBA" id="ARBA00022679"/>
    </source>
</evidence>
<organism evidence="4 5">
    <name type="scientific">Mammaliicoccus lentus</name>
    <name type="common">Staphylococcus lentus</name>
    <dbReference type="NCBI Taxonomy" id="42858"/>
    <lineage>
        <taxon>Bacteria</taxon>
        <taxon>Bacillati</taxon>
        <taxon>Bacillota</taxon>
        <taxon>Bacilli</taxon>
        <taxon>Bacillales</taxon>
        <taxon>Staphylococcaceae</taxon>
        <taxon>Mammaliicoccus</taxon>
    </lineage>
</organism>
<protein>
    <submittedName>
        <fullName evidence="4">GNAT family N-acetyltransferase</fullName>
    </submittedName>
</protein>
<dbReference type="Pfam" id="PF00583">
    <property type="entry name" value="Acetyltransf_1"/>
    <property type="match status" value="1"/>
</dbReference>
<evidence type="ECO:0000313" key="5">
    <source>
        <dbReference type="Proteomes" id="UP000770161"/>
    </source>
</evidence>
<keyword evidence="5" id="KW-1185">Reference proteome</keyword>
<evidence type="ECO:0000259" key="3">
    <source>
        <dbReference type="PROSITE" id="PS51186"/>
    </source>
</evidence>
<comment type="caution">
    <text evidence="4">The sequence shown here is derived from an EMBL/GenBank/DDBJ whole genome shotgun (WGS) entry which is preliminary data.</text>
</comment>
<proteinExistence type="predicted"/>
<keyword evidence="1" id="KW-0808">Transferase</keyword>
<feature type="domain" description="N-acetyltransferase" evidence="3">
    <location>
        <begin position="1"/>
        <end position="150"/>
    </location>
</feature>
<dbReference type="PANTHER" id="PTHR43800">
    <property type="entry name" value="PEPTIDYL-LYSINE N-ACETYLTRANSFERASE YJAB"/>
    <property type="match status" value="1"/>
</dbReference>
<sequence length="152" mass="17299">MIQTCKLLTDKHYELLSLADDNQKAINDYTSRGEVFAFVKEGQPVGIIVGLLTRPNTLELVNLAVDKHYQHQGIGKQLINYIIEVAKNLDCHTVTVGTGNSGIGQLKLYQQAGFRMKSIDIDYFIKYYDEPIYENGIQCKDMVRLELELELE</sequence>
<dbReference type="InterPro" id="IPR000182">
    <property type="entry name" value="GNAT_dom"/>
</dbReference>
<dbReference type="EMBL" id="JAHLZN010000028">
    <property type="protein sequence ID" value="MBU6114564.1"/>
    <property type="molecule type" value="Genomic_DNA"/>
</dbReference>
<keyword evidence="2" id="KW-0012">Acyltransferase</keyword>
<dbReference type="PANTHER" id="PTHR43800:SF1">
    <property type="entry name" value="PEPTIDYL-LYSINE N-ACETYLTRANSFERASE YJAB"/>
    <property type="match status" value="1"/>
</dbReference>
<dbReference type="Proteomes" id="UP000770161">
    <property type="component" value="Unassembled WGS sequence"/>
</dbReference>
<dbReference type="CDD" id="cd04301">
    <property type="entry name" value="NAT_SF"/>
    <property type="match status" value="1"/>
</dbReference>
<evidence type="ECO:0000313" key="4">
    <source>
        <dbReference type="EMBL" id="MBU6114564.1"/>
    </source>
</evidence>
<reference evidence="4 5" key="1">
    <citation type="submission" date="2021-06" db="EMBL/GenBank/DDBJ databases">
        <title>Staphylococcus lentus K169 genome sequencing.</title>
        <authorList>
            <person name="Sundareshan S."/>
            <person name="Akhila D.S."/>
            <person name="Prachi D."/>
            <person name="Sivakumar R."/>
            <person name="Rajendhran J."/>
            <person name="Isloor S."/>
            <person name="Hegde N.R."/>
        </authorList>
    </citation>
    <scope>NUCLEOTIDE SEQUENCE [LARGE SCALE GENOMIC DNA]</scope>
    <source>
        <strain evidence="4 5">K169</strain>
    </source>
</reference>
<evidence type="ECO:0000256" key="2">
    <source>
        <dbReference type="ARBA" id="ARBA00023315"/>
    </source>
</evidence>
<accession>A0ABS6GZI1</accession>